<dbReference type="STRING" id="1026882.MAMP_02026"/>
<accession>F5SXA0</accession>
<evidence type="ECO:0000313" key="2">
    <source>
        <dbReference type="Proteomes" id="UP000003544"/>
    </source>
</evidence>
<sequence length="254" mass="29427">MRLLFSVFLLFIFIKVSIAADIPDFSANYSVKLNGIQAGELKRTLETDETGIRHFSSVSQAKGVFSFFKPDVIEETSLWKIHDNTVQPQFYRYLRTGGKKEKRLEMKFDWPDMTVQIDDQEHPWQLHLEPNTLDKLVYQISLMRDLAKHEGDHINYRIADGGKLKTYQIRILGQERIKTPLGEIDAVKLTRHRDKDNDRETTLWCAPSLSYLPVKLEHTEDGTTFTAVLRRLTGMDYQHAFINNNATDTVNAHD</sequence>
<proteinExistence type="predicted"/>
<dbReference type="Proteomes" id="UP000003544">
    <property type="component" value="Unassembled WGS sequence"/>
</dbReference>
<protein>
    <submittedName>
        <fullName evidence="1">Enzyme involved in the deoxyxylulose pathway of isoprenoid biosynthesis</fullName>
    </submittedName>
</protein>
<dbReference type="RefSeq" id="WP_007144918.1">
    <property type="nucleotide sequence ID" value="NZ_AFIG01000001.1"/>
</dbReference>
<comment type="caution">
    <text evidence="1">The sequence shown here is derived from an EMBL/GenBank/DDBJ whole genome shotgun (WGS) entry which is preliminary data.</text>
</comment>
<reference evidence="1 2" key="1">
    <citation type="journal article" date="2011" name="J. Bacteriol.">
        <title>Draft genome sequence of Methylophaga aminisulfidivorans MP T.</title>
        <authorList>
            <person name="Han G.H."/>
            <person name="Kim W."/>
            <person name="Chun J."/>
            <person name="Kim S.W."/>
        </authorList>
    </citation>
    <scope>NUCLEOTIDE SEQUENCE [LARGE SCALE GENOMIC DNA]</scope>
    <source>
        <strain evidence="2">MP(T)</strain>
    </source>
</reference>
<dbReference type="eggNOG" id="COG3170">
    <property type="taxonomic scope" value="Bacteria"/>
</dbReference>
<dbReference type="Pfam" id="PF11306">
    <property type="entry name" value="DUF3108"/>
    <property type="match status" value="1"/>
</dbReference>
<evidence type="ECO:0000313" key="1">
    <source>
        <dbReference type="EMBL" id="EGL55032.1"/>
    </source>
</evidence>
<dbReference type="InterPro" id="IPR021457">
    <property type="entry name" value="DUF3108"/>
</dbReference>
<keyword evidence="2" id="KW-1185">Reference proteome</keyword>
<dbReference type="OrthoDB" id="6007799at2"/>
<name>F5SXA0_9GAMM</name>
<dbReference type="AlphaFoldDB" id="F5SXA0"/>
<gene>
    <name evidence="1" type="ORF">MAMP_02026</name>
</gene>
<organism evidence="1 2">
    <name type="scientific">Methylophaga aminisulfidivorans MP</name>
    <dbReference type="NCBI Taxonomy" id="1026882"/>
    <lineage>
        <taxon>Bacteria</taxon>
        <taxon>Pseudomonadati</taxon>
        <taxon>Pseudomonadota</taxon>
        <taxon>Gammaproteobacteria</taxon>
        <taxon>Thiotrichales</taxon>
        <taxon>Piscirickettsiaceae</taxon>
        <taxon>Methylophaga</taxon>
    </lineage>
</organism>
<dbReference type="EMBL" id="AFIG01000001">
    <property type="protein sequence ID" value="EGL55032.1"/>
    <property type="molecule type" value="Genomic_DNA"/>
</dbReference>